<protein>
    <submittedName>
        <fullName evidence="7">FAD-binding domain-containing protein</fullName>
    </submittedName>
</protein>
<sequence length="504" mass="53881">MAAQTFFLFLSIAIAFCISQATGNASNSSGCDRLAAKYSTLTFFPNSSEYENQVANAWSQTCVFRPYCVFEPESAKDLAGALVILEASQTKFAVRSGGHLAKPGANGIADGVIIALARITTMKLVNNNTVAQLGPGLRWGTVYNWTSSYGLGIAGGRFGDVGVPGLLLGGGITWFGSQYGWSMNSVLNYEVVLATGSIVNANAQTNSDLFWALKGGSSNFGIVTRFDLATFPVTDMYGGLAEYVYTPENYDNWVHAVANYVDPQGGSADVLSSLDPITIITPSTGEFLVASFFSHRGSDVAPACFSNFTNVTTSFSDVDVRPSLIAFQADADDASFADRSRRQLPWITGMKAKPESVYLANQTFVTAALSQLTDIPNATTSITYQLISHSWLVAARASGGDAIDLDPANGGFIALQIESGWSDAVYDQRFIDFATNLVADIDRKAKAAGLYYPFNYINDAGSTQLIYGLYGGGKSLPKMEAIAKKYDPSGVFQKLEPGGFKLFG</sequence>
<dbReference type="InterPro" id="IPR006094">
    <property type="entry name" value="Oxid_FAD_bind_N"/>
</dbReference>
<dbReference type="PANTHER" id="PTHR42973:SF53">
    <property type="entry name" value="FAD-BINDING PCMH-TYPE DOMAIN-CONTAINING PROTEIN-RELATED"/>
    <property type="match status" value="1"/>
</dbReference>
<reference evidence="7 8" key="1">
    <citation type="journal article" date="2016" name="Nat. Commun.">
        <title>Ectomycorrhizal ecology is imprinted in the genome of the dominant symbiotic fungus Cenococcum geophilum.</title>
        <authorList>
            <consortium name="DOE Joint Genome Institute"/>
            <person name="Peter M."/>
            <person name="Kohler A."/>
            <person name="Ohm R.A."/>
            <person name="Kuo A."/>
            <person name="Krutzmann J."/>
            <person name="Morin E."/>
            <person name="Arend M."/>
            <person name="Barry K.W."/>
            <person name="Binder M."/>
            <person name="Choi C."/>
            <person name="Clum A."/>
            <person name="Copeland A."/>
            <person name="Grisel N."/>
            <person name="Haridas S."/>
            <person name="Kipfer T."/>
            <person name="LaButti K."/>
            <person name="Lindquist E."/>
            <person name="Lipzen A."/>
            <person name="Maire R."/>
            <person name="Meier B."/>
            <person name="Mihaltcheva S."/>
            <person name="Molinier V."/>
            <person name="Murat C."/>
            <person name="Poggeler S."/>
            <person name="Quandt C.A."/>
            <person name="Sperisen C."/>
            <person name="Tritt A."/>
            <person name="Tisserant E."/>
            <person name="Crous P.W."/>
            <person name="Henrissat B."/>
            <person name="Nehls U."/>
            <person name="Egli S."/>
            <person name="Spatafora J.W."/>
            <person name="Grigoriev I.V."/>
            <person name="Martin F.M."/>
        </authorList>
    </citation>
    <scope>NUCLEOTIDE SEQUENCE [LARGE SCALE GENOMIC DNA]</scope>
    <source>
        <strain evidence="7 8">CBS 207.34</strain>
    </source>
</reference>
<keyword evidence="4" id="KW-0560">Oxidoreductase</keyword>
<dbReference type="InterPro" id="IPR016169">
    <property type="entry name" value="FAD-bd_PCMH_sub2"/>
</dbReference>
<dbReference type="Pfam" id="PF01565">
    <property type="entry name" value="FAD_binding_4"/>
    <property type="match status" value="1"/>
</dbReference>
<evidence type="ECO:0000256" key="4">
    <source>
        <dbReference type="ARBA" id="ARBA00023002"/>
    </source>
</evidence>
<dbReference type="InterPro" id="IPR036318">
    <property type="entry name" value="FAD-bd_PCMH-like_sf"/>
</dbReference>
<proteinExistence type="inferred from homology"/>
<dbReference type="EMBL" id="KV749109">
    <property type="protein sequence ID" value="OCL11143.1"/>
    <property type="molecule type" value="Genomic_DNA"/>
</dbReference>
<dbReference type="PANTHER" id="PTHR42973">
    <property type="entry name" value="BINDING OXIDOREDUCTASE, PUTATIVE (AFU_ORTHOLOGUE AFUA_1G17690)-RELATED"/>
    <property type="match status" value="1"/>
</dbReference>
<dbReference type="GO" id="GO:0016491">
    <property type="term" value="F:oxidoreductase activity"/>
    <property type="evidence" value="ECO:0007669"/>
    <property type="project" value="UniProtKB-KW"/>
</dbReference>
<evidence type="ECO:0000313" key="7">
    <source>
        <dbReference type="EMBL" id="OCL11143.1"/>
    </source>
</evidence>
<evidence type="ECO:0000313" key="8">
    <source>
        <dbReference type="Proteomes" id="UP000250140"/>
    </source>
</evidence>
<feature type="signal peptide" evidence="5">
    <location>
        <begin position="1"/>
        <end position="23"/>
    </location>
</feature>
<dbReference type="OrthoDB" id="2151789at2759"/>
<dbReference type="InterPro" id="IPR016166">
    <property type="entry name" value="FAD-bd_PCMH"/>
</dbReference>
<dbReference type="PROSITE" id="PS51387">
    <property type="entry name" value="FAD_PCMH"/>
    <property type="match status" value="1"/>
</dbReference>
<evidence type="ECO:0000256" key="3">
    <source>
        <dbReference type="ARBA" id="ARBA00022827"/>
    </source>
</evidence>
<keyword evidence="3" id="KW-0274">FAD</keyword>
<dbReference type="Proteomes" id="UP000250140">
    <property type="component" value="Unassembled WGS sequence"/>
</dbReference>
<dbReference type="GO" id="GO:0071949">
    <property type="term" value="F:FAD binding"/>
    <property type="evidence" value="ECO:0007669"/>
    <property type="project" value="InterPro"/>
</dbReference>
<keyword evidence="2" id="KW-0285">Flavoprotein</keyword>
<dbReference type="AlphaFoldDB" id="A0A8E2F727"/>
<dbReference type="InterPro" id="IPR050416">
    <property type="entry name" value="FAD-linked_Oxidoreductase"/>
</dbReference>
<accession>A0A8E2F727</accession>
<evidence type="ECO:0000256" key="1">
    <source>
        <dbReference type="ARBA" id="ARBA00005466"/>
    </source>
</evidence>
<keyword evidence="8" id="KW-1185">Reference proteome</keyword>
<dbReference type="Gene3D" id="3.30.465.10">
    <property type="match status" value="1"/>
</dbReference>
<keyword evidence="5" id="KW-0732">Signal</keyword>
<gene>
    <name evidence="7" type="ORF">AOQ84DRAFT_424905</name>
</gene>
<organism evidence="7 8">
    <name type="scientific">Glonium stellatum</name>
    <dbReference type="NCBI Taxonomy" id="574774"/>
    <lineage>
        <taxon>Eukaryota</taxon>
        <taxon>Fungi</taxon>
        <taxon>Dikarya</taxon>
        <taxon>Ascomycota</taxon>
        <taxon>Pezizomycotina</taxon>
        <taxon>Dothideomycetes</taxon>
        <taxon>Pleosporomycetidae</taxon>
        <taxon>Gloniales</taxon>
        <taxon>Gloniaceae</taxon>
        <taxon>Glonium</taxon>
    </lineage>
</organism>
<evidence type="ECO:0000256" key="5">
    <source>
        <dbReference type="SAM" id="SignalP"/>
    </source>
</evidence>
<feature type="chain" id="PRO_5034014850" evidence="5">
    <location>
        <begin position="24"/>
        <end position="504"/>
    </location>
</feature>
<evidence type="ECO:0000259" key="6">
    <source>
        <dbReference type="PROSITE" id="PS51387"/>
    </source>
</evidence>
<evidence type="ECO:0000256" key="2">
    <source>
        <dbReference type="ARBA" id="ARBA00022630"/>
    </source>
</evidence>
<name>A0A8E2F727_9PEZI</name>
<dbReference type="SUPFAM" id="SSF56176">
    <property type="entry name" value="FAD-binding/transporter-associated domain-like"/>
    <property type="match status" value="1"/>
</dbReference>
<feature type="domain" description="FAD-binding PCMH-type" evidence="6">
    <location>
        <begin position="62"/>
        <end position="233"/>
    </location>
</feature>
<comment type="similarity">
    <text evidence="1">Belongs to the oxygen-dependent FAD-linked oxidoreductase family.</text>
</comment>